<dbReference type="RefSeq" id="WP_274457501.1">
    <property type="nucleotide sequence ID" value="NZ_CP067097.1"/>
</dbReference>
<dbReference type="InterPro" id="IPR050256">
    <property type="entry name" value="Glycosyltransferase_2"/>
</dbReference>
<sequence length="534" mass="59361">MKPSTRRGKLVVIVPACNEEETIGSVIDEVKQLGPAEIVVVENGSTDRTGDIALARGARVLHYDMPLGNDVPRAVGALHTEADIYLFTDADIVIPAAELSLFVEAVEDDIDLATNAVDWCARVPSPDPPSLCRYFLNVFLQRRDLGMENVLNIPHAFSARALQRIGKHVLANPLLATARVIEEGLLVDPAHSYNVLGRNRTRPAHETRPGEPMRHSFLRIHGDTVEALRYYLNQRGPRGGFGQGRRNRQRFKHQDDFFNPWQWGADGAPTHDVTMILSVSQDTPGLGAFLDWLQTYPIEIIAVAHGASGRVKRVLADHDLPFVDIPQYVGHEVAFAIGAQLAKTPLLFFHDAMIPLDPYEIDAFVTPLRNHQADVVVNNQSQYVRKLEGMQTVHLGAYFLNIVGQNRELAASTMLLPPYALTRDALEKLHVESLLSPGLAQMRAFDCGLRIKAASPIDYDGRLNVRLKAVLLEEDRIIGDLMEGLWYWTERFGYRGGFHDADRVRTVLADASPAYPLEPPSEKSTVDFANVVIT</sequence>
<dbReference type="InterPro" id="IPR001173">
    <property type="entry name" value="Glyco_trans_2-like"/>
</dbReference>
<dbReference type="PANTHER" id="PTHR48090">
    <property type="entry name" value="UNDECAPRENYL-PHOSPHATE 4-DEOXY-4-FORMAMIDO-L-ARABINOSE TRANSFERASE-RELATED"/>
    <property type="match status" value="1"/>
</dbReference>
<dbReference type="SUPFAM" id="SSF53448">
    <property type="entry name" value="Nucleotide-diphospho-sugar transferases"/>
    <property type="match status" value="2"/>
</dbReference>
<dbReference type="Pfam" id="PF00535">
    <property type="entry name" value="Glycos_transf_2"/>
    <property type="match status" value="1"/>
</dbReference>
<name>A0ABT9XM61_9BACL</name>
<reference evidence="2 3" key="1">
    <citation type="submission" date="2023-07" db="EMBL/GenBank/DDBJ databases">
        <title>Genomic Encyclopedia of Type Strains, Phase IV (KMG-IV): sequencing the most valuable type-strain genomes for metagenomic binning, comparative biology and taxonomic classification.</title>
        <authorList>
            <person name="Goeker M."/>
        </authorList>
    </citation>
    <scope>NUCLEOTIDE SEQUENCE [LARGE SCALE GENOMIC DNA]</scope>
    <source>
        <strain evidence="2 3">DSM 4006</strain>
    </source>
</reference>
<dbReference type="EMBL" id="JAUSTP010000024">
    <property type="protein sequence ID" value="MDQ0190818.1"/>
    <property type="molecule type" value="Genomic_DNA"/>
</dbReference>
<evidence type="ECO:0000259" key="1">
    <source>
        <dbReference type="Pfam" id="PF00535"/>
    </source>
</evidence>
<dbReference type="Proteomes" id="UP001232973">
    <property type="component" value="Unassembled WGS sequence"/>
</dbReference>
<dbReference type="InterPro" id="IPR029044">
    <property type="entry name" value="Nucleotide-diphossugar_trans"/>
</dbReference>
<feature type="domain" description="Glycosyltransferase 2-like" evidence="1">
    <location>
        <begin position="12"/>
        <end position="148"/>
    </location>
</feature>
<evidence type="ECO:0000313" key="2">
    <source>
        <dbReference type="EMBL" id="MDQ0190818.1"/>
    </source>
</evidence>
<dbReference type="Gene3D" id="3.90.550.10">
    <property type="entry name" value="Spore Coat Polysaccharide Biosynthesis Protein SpsA, Chain A"/>
    <property type="match status" value="2"/>
</dbReference>
<comment type="caution">
    <text evidence="2">The sequence shown here is derived from an EMBL/GenBank/DDBJ whole genome shotgun (WGS) entry which is preliminary data.</text>
</comment>
<proteinExistence type="predicted"/>
<evidence type="ECO:0000313" key="3">
    <source>
        <dbReference type="Proteomes" id="UP001232973"/>
    </source>
</evidence>
<accession>A0ABT9XM61</accession>
<protein>
    <submittedName>
        <fullName evidence="2">Glycosyltransferase involved in cell wall biosynthesis</fullName>
    </submittedName>
</protein>
<organism evidence="2 3">
    <name type="scientific">Alicyclobacillus cycloheptanicus</name>
    <dbReference type="NCBI Taxonomy" id="1457"/>
    <lineage>
        <taxon>Bacteria</taxon>
        <taxon>Bacillati</taxon>
        <taxon>Bacillota</taxon>
        <taxon>Bacilli</taxon>
        <taxon>Bacillales</taxon>
        <taxon>Alicyclobacillaceae</taxon>
        <taxon>Alicyclobacillus</taxon>
    </lineage>
</organism>
<keyword evidence="3" id="KW-1185">Reference proteome</keyword>
<gene>
    <name evidence="2" type="ORF">J2S03_002685</name>
</gene>